<keyword evidence="1" id="KW-0812">Transmembrane</keyword>
<keyword evidence="1" id="KW-1133">Transmembrane helix</keyword>
<sequence length="237" mass="27714">MFRLLFLSLARNKWNLVKIFLLSPFNMILPPLFIGMAISGYVDEGTTLRLCLWSCFSFSIFEVVNRRMETFNTEKIQDVMISATSLFSFSFFQTCAVNVLYIPSLFITLFLYNIIFNLKIDFAFACLCVFLVFINNLLMSYILLAVQMKTPNYFNRFNFLMDVIYALCGVLYPIEIMPIFIKYIARILPITNIMEFSYSPSVEITHRFVMWVGFFVLSFLLVRSSKRKYLHSGGFYG</sequence>
<keyword evidence="1" id="KW-0472">Membrane</keyword>
<reference evidence="3" key="1">
    <citation type="submission" date="2019-01" db="EMBL/GenBank/DDBJ databases">
        <title>Draft genomes of a novel of Sporanaerobacter strains.</title>
        <authorList>
            <person name="Ma S."/>
        </authorList>
    </citation>
    <scope>NUCLEOTIDE SEQUENCE [LARGE SCALE GENOMIC DNA]</scope>
    <source>
        <strain evidence="3">NJN-17</strain>
    </source>
</reference>
<accession>A0A410QGP1</accession>
<dbReference type="AlphaFoldDB" id="A0A410QGP1"/>
<dbReference type="RefSeq" id="WP_128753304.1">
    <property type="nucleotide sequence ID" value="NZ_CP035282.1"/>
</dbReference>
<feature type="transmembrane region" description="Helical" evidence="1">
    <location>
        <begin position="86"/>
        <end position="116"/>
    </location>
</feature>
<feature type="transmembrane region" description="Helical" evidence="1">
    <location>
        <begin position="204"/>
        <end position="222"/>
    </location>
</feature>
<keyword evidence="3" id="KW-1185">Reference proteome</keyword>
<feature type="transmembrane region" description="Helical" evidence="1">
    <location>
        <begin position="122"/>
        <end position="144"/>
    </location>
</feature>
<protein>
    <recommendedName>
        <fullName evidence="4">ABC-2 type transporter domain-containing protein</fullName>
    </recommendedName>
</protein>
<evidence type="ECO:0000256" key="1">
    <source>
        <dbReference type="SAM" id="Phobius"/>
    </source>
</evidence>
<evidence type="ECO:0008006" key="4">
    <source>
        <dbReference type="Google" id="ProtNLM"/>
    </source>
</evidence>
<feature type="transmembrane region" description="Helical" evidence="1">
    <location>
        <begin position="47"/>
        <end position="65"/>
    </location>
</feature>
<dbReference type="EMBL" id="CP035282">
    <property type="protein sequence ID" value="QAT63106.1"/>
    <property type="molecule type" value="Genomic_DNA"/>
</dbReference>
<dbReference type="OrthoDB" id="1414986at2"/>
<dbReference type="Proteomes" id="UP000287969">
    <property type="component" value="Chromosome"/>
</dbReference>
<feature type="transmembrane region" description="Helical" evidence="1">
    <location>
        <begin position="20"/>
        <end position="41"/>
    </location>
</feature>
<evidence type="ECO:0000313" key="3">
    <source>
        <dbReference type="Proteomes" id="UP000287969"/>
    </source>
</evidence>
<evidence type="ECO:0000313" key="2">
    <source>
        <dbReference type="EMBL" id="QAT63106.1"/>
    </source>
</evidence>
<name>A0A410QGP1_9FIRM</name>
<dbReference type="KEGG" id="spoa:EQM13_16790"/>
<proteinExistence type="predicted"/>
<feature type="transmembrane region" description="Helical" evidence="1">
    <location>
        <begin position="164"/>
        <end position="184"/>
    </location>
</feature>
<gene>
    <name evidence="2" type="ORF">EQM13_16790</name>
</gene>
<organism evidence="2 3">
    <name type="scientific">Acidilutibacter cellobiosedens</name>
    <dbReference type="NCBI Taxonomy" id="2507161"/>
    <lineage>
        <taxon>Bacteria</taxon>
        <taxon>Bacillati</taxon>
        <taxon>Bacillota</taxon>
        <taxon>Tissierellia</taxon>
        <taxon>Tissierellales</taxon>
        <taxon>Acidilutibacteraceae</taxon>
        <taxon>Acidilutibacter</taxon>
    </lineage>
</organism>